<dbReference type="Pfam" id="PF02646">
    <property type="entry name" value="RmuC"/>
    <property type="match status" value="1"/>
</dbReference>
<evidence type="ECO:0000256" key="5">
    <source>
        <dbReference type="ARBA" id="ARBA00023172"/>
    </source>
</evidence>
<proteinExistence type="inferred from homology"/>
<dbReference type="EMBL" id="FMZW01000002">
    <property type="protein sequence ID" value="SDC33174.1"/>
    <property type="molecule type" value="Genomic_DNA"/>
</dbReference>
<dbReference type="RefSeq" id="WP_092078807.1">
    <property type="nucleotide sequence ID" value="NZ_FMZW01000002.1"/>
</dbReference>
<dbReference type="Proteomes" id="UP000199245">
    <property type="component" value="Unassembled WGS sequence"/>
</dbReference>
<evidence type="ECO:0000313" key="8">
    <source>
        <dbReference type="Proteomes" id="UP000199245"/>
    </source>
</evidence>
<dbReference type="InterPro" id="IPR003798">
    <property type="entry name" value="DNA_recombination_RmuC"/>
</dbReference>
<evidence type="ECO:0000256" key="4">
    <source>
        <dbReference type="ARBA" id="ARBA00023054"/>
    </source>
</evidence>
<evidence type="ECO:0000256" key="3">
    <source>
        <dbReference type="ARBA" id="ARBA00021840"/>
    </source>
</evidence>
<evidence type="ECO:0000256" key="2">
    <source>
        <dbReference type="ARBA" id="ARBA00009840"/>
    </source>
</evidence>
<comment type="function">
    <text evidence="1">Involved in DNA recombination.</text>
</comment>
<accession>A0A1G6KQB8</accession>
<evidence type="ECO:0000313" key="7">
    <source>
        <dbReference type="EMBL" id="SDC33174.1"/>
    </source>
</evidence>
<keyword evidence="5" id="KW-0233">DNA recombination</keyword>
<keyword evidence="6" id="KW-1133">Transmembrane helix</keyword>
<sequence length="406" mass="45271">MNEILLTIGDLPVRVSDALIGLGALALILLFAIAVVIARASRRGAELAMAQAIRAEELEERLADMLRAQSESSGRVDAKVDTMAQALAGRQAEMARAVNERLDSVTHRVGQSMEQSTRNTMDSLRVLHERLGIIDHAHKNLNELTTQVTTLRDVLANKQSRGAFGQARMEAIVQDGMPKGSFEFQYTLTSGKRPDCVVFLPDQRPLCIDAKFPLEAMTALHDARSDEERKFASQRLRADVLKHVSDIAEKYLIPGETQDTALMFVPSESVYAEIHDGFDDVIQKAYRARVVLVSPSLLMLAIQVMQQILKDARIRDAADQIRNEVMHLGDDLGRLRDRVLKLQTHFGQVNEDVRQILISADKIEKRAGRIEELDFSKSETPIEVPRFVKPSTSDLFPASRKLQAGE</sequence>
<keyword evidence="6" id="KW-0812">Transmembrane</keyword>
<dbReference type="GO" id="GO:0006310">
    <property type="term" value="P:DNA recombination"/>
    <property type="evidence" value="ECO:0007669"/>
    <property type="project" value="UniProtKB-KW"/>
</dbReference>
<reference evidence="7 8" key="1">
    <citation type="submission" date="2016-10" db="EMBL/GenBank/DDBJ databases">
        <authorList>
            <person name="de Groot N.N."/>
        </authorList>
    </citation>
    <scope>NUCLEOTIDE SEQUENCE [LARGE SCALE GENOMIC DNA]</scope>
    <source>
        <strain evidence="7 8">R5</strain>
    </source>
</reference>
<keyword evidence="4" id="KW-0175">Coiled coil</keyword>
<organism evidence="7 8">
    <name type="scientific">Bradyrhizobium brasilense</name>
    <dbReference type="NCBI Taxonomy" id="1419277"/>
    <lineage>
        <taxon>Bacteria</taxon>
        <taxon>Pseudomonadati</taxon>
        <taxon>Pseudomonadota</taxon>
        <taxon>Alphaproteobacteria</taxon>
        <taxon>Hyphomicrobiales</taxon>
        <taxon>Nitrobacteraceae</taxon>
        <taxon>Bradyrhizobium</taxon>
    </lineage>
</organism>
<gene>
    <name evidence="7" type="ORF">SAMN05216337_1002175</name>
</gene>
<protein>
    <recommendedName>
        <fullName evidence="3">DNA recombination protein RmuC homolog</fullName>
    </recommendedName>
</protein>
<dbReference type="PANTHER" id="PTHR30563:SF0">
    <property type="entry name" value="DNA RECOMBINATION PROTEIN RMUC"/>
    <property type="match status" value="1"/>
</dbReference>
<comment type="similarity">
    <text evidence="2">Belongs to the RmuC family.</text>
</comment>
<feature type="transmembrane region" description="Helical" evidence="6">
    <location>
        <begin position="20"/>
        <end position="40"/>
    </location>
</feature>
<name>A0A1G6KQB8_9BRAD</name>
<dbReference type="AlphaFoldDB" id="A0A1G6KQB8"/>
<evidence type="ECO:0000256" key="6">
    <source>
        <dbReference type="SAM" id="Phobius"/>
    </source>
</evidence>
<keyword evidence="6" id="KW-0472">Membrane</keyword>
<dbReference type="PANTHER" id="PTHR30563">
    <property type="entry name" value="DNA RECOMBINATION PROTEIN RMUC"/>
    <property type="match status" value="1"/>
</dbReference>
<evidence type="ECO:0000256" key="1">
    <source>
        <dbReference type="ARBA" id="ARBA00003416"/>
    </source>
</evidence>